<keyword evidence="2" id="KW-1133">Transmembrane helix</keyword>
<reference evidence="3" key="1">
    <citation type="journal article" date="2022" name="bioRxiv">
        <title>Genomics of Preaxostyla Flagellates Illuminates Evolutionary Transitions and the Path Towards Mitochondrial Loss.</title>
        <authorList>
            <person name="Novak L.V.F."/>
            <person name="Treitli S.C."/>
            <person name="Pyrih J."/>
            <person name="Halakuc P."/>
            <person name="Pipaliya S.V."/>
            <person name="Vacek V."/>
            <person name="Brzon O."/>
            <person name="Soukal P."/>
            <person name="Eme L."/>
            <person name="Dacks J.B."/>
            <person name="Karnkowska A."/>
            <person name="Elias M."/>
            <person name="Hampl V."/>
        </authorList>
    </citation>
    <scope>NUCLEOTIDE SEQUENCE</scope>
    <source>
        <strain evidence="3">RCP-MX</strain>
    </source>
</reference>
<evidence type="ECO:0000313" key="4">
    <source>
        <dbReference type="Proteomes" id="UP001141327"/>
    </source>
</evidence>
<dbReference type="EMBL" id="JAPMOS010000134">
    <property type="protein sequence ID" value="KAJ4454779.1"/>
    <property type="molecule type" value="Genomic_DNA"/>
</dbReference>
<protein>
    <submittedName>
        <fullName evidence="3">Uncharacterized protein</fullName>
    </submittedName>
</protein>
<sequence length="288" mass="33113">MMRRTHELAEGTGLPPTTDADEKVHKKPSVQRRRQIFLVLLLVGLFIAFFVGIAALLYILPSLLSQRKPVREQMSLVRLWWTREETLEVLEMALGEGWVLPEGSDLLGKEMRNKGYEQVLEKTIPQCKKEVSTVIKEVPDHVEKFCFADGKCEEHTIYRKEEQLVFTDVCNEEVPIYKPRPLIVPWYRYSTPIWHFHSVVTANGEHTETPHWPISLPNGAVPEASDGRQRRVRNRKARYFAEFSAPSLLLGTLKTEIDEERFAKLGPRVGQRVPVIREGNSAVTFPED</sequence>
<proteinExistence type="predicted"/>
<keyword evidence="2" id="KW-0472">Membrane</keyword>
<dbReference type="Proteomes" id="UP001141327">
    <property type="component" value="Unassembled WGS sequence"/>
</dbReference>
<evidence type="ECO:0000256" key="2">
    <source>
        <dbReference type="SAM" id="Phobius"/>
    </source>
</evidence>
<comment type="caution">
    <text evidence="3">The sequence shown here is derived from an EMBL/GenBank/DDBJ whole genome shotgun (WGS) entry which is preliminary data.</text>
</comment>
<feature type="region of interest" description="Disordered" evidence="1">
    <location>
        <begin position="1"/>
        <end position="26"/>
    </location>
</feature>
<evidence type="ECO:0000256" key="1">
    <source>
        <dbReference type="SAM" id="MobiDB-lite"/>
    </source>
</evidence>
<keyword evidence="4" id="KW-1185">Reference proteome</keyword>
<feature type="transmembrane region" description="Helical" evidence="2">
    <location>
        <begin position="36"/>
        <end position="60"/>
    </location>
</feature>
<gene>
    <name evidence="3" type="ORF">PAPYR_10427</name>
</gene>
<evidence type="ECO:0000313" key="3">
    <source>
        <dbReference type="EMBL" id="KAJ4454779.1"/>
    </source>
</evidence>
<organism evidence="3 4">
    <name type="scientific">Paratrimastix pyriformis</name>
    <dbReference type="NCBI Taxonomy" id="342808"/>
    <lineage>
        <taxon>Eukaryota</taxon>
        <taxon>Metamonada</taxon>
        <taxon>Preaxostyla</taxon>
        <taxon>Paratrimastigidae</taxon>
        <taxon>Paratrimastix</taxon>
    </lineage>
</organism>
<accession>A0ABQ8U616</accession>
<name>A0ABQ8U616_9EUKA</name>
<keyword evidence="2" id="KW-0812">Transmembrane</keyword>